<gene>
    <name evidence="12" type="ORF">Dsin_028775</name>
</gene>
<evidence type="ECO:0000256" key="10">
    <source>
        <dbReference type="SAM" id="Phobius"/>
    </source>
</evidence>
<evidence type="ECO:0000256" key="9">
    <source>
        <dbReference type="ARBA" id="ARBA00023180"/>
    </source>
</evidence>
<dbReference type="Proteomes" id="UP001281410">
    <property type="component" value="Unassembled WGS sequence"/>
</dbReference>
<name>A0AAD9ZRI7_9ROSI</name>
<evidence type="ECO:0000313" key="12">
    <source>
        <dbReference type="EMBL" id="KAK3189214.1"/>
    </source>
</evidence>
<keyword evidence="8" id="KW-0675">Receptor</keyword>
<comment type="caution">
    <text evidence="12">The sequence shown here is derived from an EMBL/GenBank/DDBJ whole genome shotgun (WGS) entry which is preliminary data.</text>
</comment>
<keyword evidence="5" id="KW-0677">Repeat</keyword>
<dbReference type="InterPro" id="IPR013210">
    <property type="entry name" value="LRR_N_plant-typ"/>
</dbReference>
<sequence length="139" mass="15350">MYFEQNPLIRSQDPLHKMQILRWVFNILLIHAILDVFSLSLCSATAAVAVAAQQPSCFEADRAALLEFKTSILKDTTEILASWVGRDCCGGEWEGVVCNLSTGRVTGLALQRPDRESALYMKGTLSASLGKLQFLEVMV</sequence>
<keyword evidence="7 10" id="KW-0472">Membrane</keyword>
<feature type="transmembrane region" description="Helical" evidence="10">
    <location>
        <begin position="20"/>
        <end position="41"/>
    </location>
</feature>
<evidence type="ECO:0000256" key="1">
    <source>
        <dbReference type="ARBA" id="ARBA00004479"/>
    </source>
</evidence>
<keyword evidence="13" id="KW-1185">Reference proteome</keyword>
<organism evidence="12 13">
    <name type="scientific">Dipteronia sinensis</name>
    <dbReference type="NCBI Taxonomy" id="43782"/>
    <lineage>
        <taxon>Eukaryota</taxon>
        <taxon>Viridiplantae</taxon>
        <taxon>Streptophyta</taxon>
        <taxon>Embryophyta</taxon>
        <taxon>Tracheophyta</taxon>
        <taxon>Spermatophyta</taxon>
        <taxon>Magnoliopsida</taxon>
        <taxon>eudicotyledons</taxon>
        <taxon>Gunneridae</taxon>
        <taxon>Pentapetalae</taxon>
        <taxon>rosids</taxon>
        <taxon>malvids</taxon>
        <taxon>Sapindales</taxon>
        <taxon>Sapindaceae</taxon>
        <taxon>Hippocastanoideae</taxon>
        <taxon>Acereae</taxon>
        <taxon>Dipteronia</taxon>
    </lineage>
</organism>
<dbReference type="GO" id="GO:0016020">
    <property type="term" value="C:membrane"/>
    <property type="evidence" value="ECO:0007669"/>
    <property type="project" value="UniProtKB-SubCell"/>
</dbReference>
<evidence type="ECO:0000256" key="3">
    <source>
        <dbReference type="ARBA" id="ARBA00022692"/>
    </source>
</evidence>
<dbReference type="PANTHER" id="PTHR48063">
    <property type="entry name" value="LRR RECEPTOR-LIKE KINASE"/>
    <property type="match status" value="1"/>
</dbReference>
<feature type="domain" description="Leucine-rich repeat-containing N-terminal plant-type" evidence="11">
    <location>
        <begin position="60"/>
        <end position="99"/>
    </location>
</feature>
<evidence type="ECO:0000256" key="2">
    <source>
        <dbReference type="ARBA" id="ARBA00022614"/>
    </source>
</evidence>
<protein>
    <recommendedName>
        <fullName evidence="11">Leucine-rich repeat-containing N-terminal plant-type domain-containing protein</fullName>
    </recommendedName>
</protein>
<evidence type="ECO:0000256" key="4">
    <source>
        <dbReference type="ARBA" id="ARBA00022729"/>
    </source>
</evidence>
<keyword evidence="2" id="KW-0433">Leucine-rich repeat</keyword>
<evidence type="ECO:0000256" key="7">
    <source>
        <dbReference type="ARBA" id="ARBA00023136"/>
    </source>
</evidence>
<proteinExistence type="predicted"/>
<dbReference type="AlphaFoldDB" id="A0AAD9ZRI7"/>
<keyword evidence="9" id="KW-0325">Glycoprotein</keyword>
<dbReference type="EMBL" id="JANJYJ010000009">
    <property type="protein sequence ID" value="KAK3189214.1"/>
    <property type="molecule type" value="Genomic_DNA"/>
</dbReference>
<dbReference type="Gene3D" id="3.80.10.10">
    <property type="entry name" value="Ribonuclease Inhibitor"/>
    <property type="match status" value="1"/>
</dbReference>
<keyword evidence="4" id="KW-0732">Signal</keyword>
<evidence type="ECO:0000256" key="8">
    <source>
        <dbReference type="ARBA" id="ARBA00023170"/>
    </source>
</evidence>
<evidence type="ECO:0000256" key="6">
    <source>
        <dbReference type="ARBA" id="ARBA00022989"/>
    </source>
</evidence>
<comment type="subcellular location">
    <subcellularLocation>
        <location evidence="1">Membrane</location>
        <topology evidence="1">Single-pass type I membrane protein</topology>
    </subcellularLocation>
</comment>
<accession>A0AAD9ZRI7</accession>
<reference evidence="12" key="1">
    <citation type="journal article" date="2023" name="Plant J.">
        <title>Genome sequences and population genomics provide insights into the demographic history, inbreeding, and mutation load of two 'living fossil' tree species of Dipteronia.</title>
        <authorList>
            <person name="Feng Y."/>
            <person name="Comes H.P."/>
            <person name="Chen J."/>
            <person name="Zhu S."/>
            <person name="Lu R."/>
            <person name="Zhang X."/>
            <person name="Li P."/>
            <person name="Qiu J."/>
            <person name="Olsen K.M."/>
            <person name="Qiu Y."/>
        </authorList>
    </citation>
    <scope>NUCLEOTIDE SEQUENCE</scope>
    <source>
        <strain evidence="12">NBL</strain>
    </source>
</reference>
<evidence type="ECO:0000259" key="11">
    <source>
        <dbReference type="Pfam" id="PF08263"/>
    </source>
</evidence>
<evidence type="ECO:0000313" key="13">
    <source>
        <dbReference type="Proteomes" id="UP001281410"/>
    </source>
</evidence>
<keyword evidence="3 10" id="KW-0812">Transmembrane</keyword>
<evidence type="ECO:0000256" key="5">
    <source>
        <dbReference type="ARBA" id="ARBA00022737"/>
    </source>
</evidence>
<dbReference type="Pfam" id="PF08263">
    <property type="entry name" value="LRRNT_2"/>
    <property type="match status" value="1"/>
</dbReference>
<keyword evidence="6 10" id="KW-1133">Transmembrane helix</keyword>
<dbReference type="InterPro" id="IPR046956">
    <property type="entry name" value="RLP23-like"/>
</dbReference>
<dbReference type="InterPro" id="IPR032675">
    <property type="entry name" value="LRR_dom_sf"/>
</dbReference>